<dbReference type="AlphaFoldDB" id="B8CZK0"/>
<dbReference type="Proteomes" id="UP000000719">
    <property type="component" value="Chromosome"/>
</dbReference>
<evidence type="ECO:0008006" key="4">
    <source>
        <dbReference type="Google" id="ProtNLM"/>
    </source>
</evidence>
<proteinExistence type="predicted"/>
<name>B8CZK0_HALOH</name>
<dbReference type="RefSeq" id="WP_015923688.1">
    <property type="nucleotide sequence ID" value="NC_011899.1"/>
</dbReference>
<dbReference type="KEGG" id="hor:Hore_19720"/>
<evidence type="ECO:0000256" key="1">
    <source>
        <dbReference type="SAM" id="Phobius"/>
    </source>
</evidence>
<keyword evidence="1" id="KW-1133">Transmembrane helix</keyword>
<accession>B8CZK0</accession>
<organism evidence="2 3">
    <name type="scientific">Halothermothrix orenii (strain H 168 / OCM 544 / DSM 9562)</name>
    <dbReference type="NCBI Taxonomy" id="373903"/>
    <lineage>
        <taxon>Bacteria</taxon>
        <taxon>Bacillati</taxon>
        <taxon>Bacillota</taxon>
        <taxon>Clostridia</taxon>
        <taxon>Halanaerobiales</taxon>
        <taxon>Halothermotrichaceae</taxon>
        <taxon>Halothermothrix</taxon>
    </lineage>
</organism>
<gene>
    <name evidence="2" type="ordered locus">Hore_19720</name>
</gene>
<feature type="transmembrane region" description="Helical" evidence="1">
    <location>
        <begin position="24"/>
        <end position="45"/>
    </location>
</feature>
<dbReference type="OrthoDB" id="5486437at2"/>
<dbReference type="EMBL" id="CP001098">
    <property type="protein sequence ID" value="ACL70719.1"/>
    <property type="molecule type" value="Genomic_DNA"/>
</dbReference>
<evidence type="ECO:0000313" key="3">
    <source>
        <dbReference type="Proteomes" id="UP000000719"/>
    </source>
</evidence>
<dbReference type="HOGENOM" id="CLU_1675474_0_0_9"/>
<evidence type="ECO:0000313" key="2">
    <source>
        <dbReference type="EMBL" id="ACL70719.1"/>
    </source>
</evidence>
<dbReference type="STRING" id="373903.Hore_19720"/>
<protein>
    <recommendedName>
        <fullName evidence="4">ABC-2 type transporter</fullName>
    </recommendedName>
</protein>
<dbReference type="eggNOG" id="COG1668">
    <property type="taxonomic scope" value="Bacteria"/>
</dbReference>
<keyword evidence="3" id="KW-1185">Reference proteome</keyword>
<sequence>MNWTRIRYLIFKELKGIVRDRRTFITMVIMPLVFLPLLLGGITYFQMMAQQQSYEEITYIFIEGGEKAPGLVGYLKGEEGIRGATYLGRDPEEALKEGLISLYLRVEDDFQDNINEGKTGQITVFYNNTRERSQAGLDRFEKLVMRYQKQIVKKTAQ</sequence>
<keyword evidence="1" id="KW-0812">Transmembrane</keyword>
<keyword evidence="1" id="KW-0472">Membrane</keyword>
<reference evidence="2 3" key="1">
    <citation type="journal article" date="2009" name="PLoS ONE">
        <title>Genome analysis of the anaerobic thermohalophilic bacterium Halothermothrix orenii.</title>
        <authorList>
            <person name="Mavromatis K."/>
            <person name="Ivanova N."/>
            <person name="Anderson I."/>
            <person name="Lykidis A."/>
            <person name="Hooper S.D."/>
            <person name="Sun H."/>
            <person name="Kunin V."/>
            <person name="Lapidus A."/>
            <person name="Hugenholtz P."/>
            <person name="Patel B."/>
            <person name="Kyrpides N.C."/>
        </authorList>
    </citation>
    <scope>NUCLEOTIDE SEQUENCE [LARGE SCALE GENOMIC DNA]</scope>
    <source>
        <strain evidence="3">H 168 / OCM 544 / DSM 9562</strain>
    </source>
</reference>